<dbReference type="AlphaFoldDB" id="A0A4Y9ENI0"/>
<organism evidence="2 3">
    <name type="scientific">Glacieibacterium arshaanense</name>
    <dbReference type="NCBI Taxonomy" id="2511025"/>
    <lineage>
        <taxon>Bacteria</taxon>
        <taxon>Pseudomonadati</taxon>
        <taxon>Pseudomonadota</taxon>
        <taxon>Alphaproteobacteria</taxon>
        <taxon>Sphingomonadales</taxon>
        <taxon>Sphingosinicellaceae</taxon>
        <taxon>Glacieibacterium</taxon>
    </lineage>
</organism>
<dbReference type="Pfam" id="PF20308">
    <property type="entry name" value="TPR-S"/>
    <property type="match status" value="1"/>
</dbReference>
<dbReference type="InterPro" id="IPR024983">
    <property type="entry name" value="CHAT_dom"/>
</dbReference>
<gene>
    <name evidence="2" type="ORF">EUV02_08690</name>
</gene>
<feature type="domain" description="CHAT" evidence="1">
    <location>
        <begin position="299"/>
        <end position="606"/>
    </location>
</feature>
<evidence type="ECO:0000313" key="3">
    <source>
        <dbReference type="Proteomes" id="UP000297737"/>
    </source>
</evidence>
<dbReference type="InterPro" id="IPR046880">
    <property type="entry name" value="TPR-S"/>
</dbReference>
<protein>
    <submittedName>
        <fullName evidence="2">CHAT domain-containing protein</fullName>
    </submittedName>
</protein>
<evidence type="ECO:0000259" key="1">
    <source>
        <dbReference type="Pfam" id="PF12770"/>
    </source>
</evidence>
<comment type="caution">
    <text evidence="2">The sequence shown here is derived from an EMBL/GenBank/DDBJ whole genome shotgun (WGS) entry which is preliminary data.</text>
</comment>
<dbReference type="EMBL" id="SIHO01000002">
    <property type="protein sequence ID" value="TFU03260.1"/>
    <property type="molecule type" value="Genomic_DNA"/>
</dbReference>
<dbReference type="OrthoDB" id="869379at2"/>
<reference evidence="2 3" key="1">
    <citation type="submission" date="2019-02" db="EMBL/GenBank/DDBJ databases">
        <title>Polymorphobacter sp. isolated from the lake at the Tibet of China.</title>
        <authorList>
            <person name="Li A."/>
        </authorList>
    </citation>
    <scope>NUCLEOTIDE SEQUENCE [LARGE SCALE GENOMIC DNA]</scope>
    <source>
        <strain evidence="2 3">DJ1R-1</strain>
    </source>
</reference>
<dbReference type="RefSeq" id="WP_135245852.1">
    <property type="nucleotide sequence ID" value="NZ_SIHO01000002.1"/>
</dbReference>
<evidence type="ECO:0000313" key="2">
    <source>
        <dbReference type="EMBL" id="TFU03260.1"/>
    </source>
</evidence>
<proteinExistence type="predicted"/>
<accession>A0A4Y9ENI0</accession>
<dbReference type="Proteomes" id="UP000297737">
    <property type="component" value="Unassembled WGS sequence"/>
</dbReference>
<sequence length="945" mass="101465">MADTPPPPSDMPAEALRLTVVNGDLSYAHYPVIVGHFAGDSISGPEARLDAALDGALSRRYALGIYPASVGSVTYAAQPVDRRPGGVVVGLGNIADFSAGTIRSALIAGLIELALGEGQIARVRDTIGRLDGGANPTPRNGAAMVMIGTRTGVVSMTDTLAAMLGAIVEAQRRLAEQKLRPFTKIQIFAYMEDTAHTIWHTLDRLIATPQFRGAFALDGEVAYRDGAARRIARDDNLDAWRALQIQEATLVDGSKGLRFASIGGSARAEGMLVAGNREFVDKFSATIYNAHEPAAAWQSAARSLYQLIWPPQLKATRFDNRHLRLILDTTAASLPFELMDDRQEHETDLDGSRPPAVRFGILRQLIQQDYARRQTATSGERTALVIGDPHDGDWNFGFKRLPGAQAEALQVADQLEKAGFTVTRLIGAGNPPETVIEHVLRGGWTVLHVSAHGIFDFTFKREADLEDSGAIPAGSAQRYTGVLLGDHIVISPAILQAMPDPPTFAFINCCELAAISPRLEERFHTSGRPEFAASFAAQLIAMGARAVIAAGWTVDDKGGKLFGSEIYGGLLANNAGFGEIVLNARTAVYEANPDDSTWGAYQCYGEPDWRLSPKNGDEPAAATSLPRGARLAFASPAEAIAFIDTIREQIEVGSGRSSNRDALLKSLTTLHARFDKRGWLARPQVAEALGRAFAALNEPATAIELFERALHEDALPSVQLLEQLATLRLRTAVAPLDGGGFAPDAFDRIAAVRADIEALCKIAGPTVERLTLIGATYKREALLQSGAAVDTTLATMRDCYRAAWTLAQQRGDANAYYPGQLVVEAGLLIDLRAGHAASDTTKADLTQLAADLAVGEEQLDDYWHAASRAGYLLFEQLAAGTLSQAAHDAIVHCYDKVMLRCGSNFEFETTLSDMRYMRTQLGTGNGAAAAAWIASIEDAIARLEA</sequence>
<dbReference type="Pfam" id="PF12770">
    <property type="entry name" value="CHAT"/>
    <property type="match status" value="1"/>
</dbReference>
<keyword evidence="3" id="KW-1185">Reference proteome</keyword>
<name>A0A4Y9ENI0_9SPHN</name>